<keyword evidence="3" id="KW-1185">Reference proteome</keyword>
<keyword evidence="1" id="KW-0175">Coiled coil</keyword>
<evidence type="ECO:0000256" key="1">
    <source>
        <dbReference type="SAM" id="Coils"/>
    </source>
</evidence>
<proteinExistence type="predicted"/>
<reference evidence="2 3" key="1">
    <citation type="journal article" date="2015" name="Proc. Natl. Acad. Sci. U.S.A.">
        <title>The resurrection genome of Boea hygrometrica: A blueprint for survival of dehydration.</title>
        <authorList>
            <person name="Xiao L."/>
            <person name="Yang G."/>
            <person name="Zhang L."/>
            <person name="Yang X."/>
            <person name="Zhao S."/>
            <person name="Ji Z."/>
            <person name="Zhou Q."/>
            <person name="Hu M."/>
            <person name="Wang Y."/>
            <person name="Chen M."/>
            <person name="Xu Y."/>
            <person name="Jin H."/>
            <person name="Xiao X."/>
            <person name="Hu G."/>
            <person name="Bao F."/>
            <person name="Hu Y."/>
            <person name="Wan P."/>
            <person name="Li L."/>
            <person name="Deng X."/>
            <person name="Kuang T."/>
            <person name="Xiang C."/>
            <person name="Zhu J.K."/>
            <person name="Oliver M.J."/>
            <person name="He Y."/>
        </authorList>
    </citation>
    <scope>NUCLEOTIDE SEQUENCE [LARGE SCALE GENOMIC DNA]</scope>
    <source>
        <strain evidence="3">cv. XS01</strain>
    </source>
</reference>
<evidence type="ECO:0000313" key="2">
    <source>
        <dbReference type="EMBL" id="KZV16330.1"/>
    </source>
</evidence>
<feature type="coiled-coil region" evidence="1">
    <location>
        <begin position="27"/>
        <end position="86"/>
    </location>
</feature>
<protein>
    <recommendedName>
        <fullName evidence="4">Spindle pole body component 110-like</fullName>
    </recommendedName>
</protein>
<dbReference type="Proteomes" id="UP000250235">
    <property type="component" value="Unassembled WGS sequence"/>
</dbReference>
<dbReference type="AlphaFoldDB" id="A0A2Z7ABG1"/>
<evidence type="ECO:0008006" key="4">
    <source>
        <dbReference type="Google" id="ProtNLM"/>
    </source>
</evidence>
<name>A0A2Z7ABG1_9LAMI</name>
<organism evidence="2 3">
    <name type="scientific">Dorcoceras hygrometricum</name>
    <dbReference type="NCBI Taxonomy" id="472368"/>
    <lineage>
        <taxon>Eukaryota</taxon>
        <taxon>Viridiplantae</taxon>
        <taxon>Streptophyta</taxon>
        <taxon>Embryophyta</taxon>
        <taxon>Tracheophyta</taxon>
        <taxon>Spermatophyta</taxon>
        <taxon>Magnoliopsida</taxon>
        <taxon>eudicotyledons</taxon>
        <taxon>Gunneridae</taxon>
        <taxon>Pentapetalae</taxon>
        <taxon>asterids</taxon>
        <taxon>lamiids</taxon>
        <taxon>Lamiales</taxon>
        <taxon>Gesneriaceae</taxon>
        <taxon>Didymocarpoideae</taxon>
        <taxon>Trichosporeae</taxon>
        <taxon>Loxocarpinae</taxon>
        <taxon>Dorcoceras</taxon>
    </lineage>
</organism>
<gene>
    <name evidence="2" type="ORF">F511_27149</name>
</gene>
<dbReference type="EMBL" id="KV019086">
    <property type="protein sequence ID" value="KZV16330.1"/>
    <property type="molecule type" value="Genomic_DNA"/>
</dbReference>
<evidence type="ECO:0000313" key="3">
    <source>
        <dbReference type="Proteomes" id="UP000250235"/>
    </source>
</evidence>
<sequence length="243" mass="27153">MATAAEKFHTFTQEDLVNALIEMIYEYKKLSQTFEDVKAENECLKDKSDDASCLQLDESDSLNTELSKLKTENESLRSKSNVLTSENDRLNLVMSSWKKSSISLGKLHEVQKPFNDRTGLSLSSGESSSSDTSTQSYLTDDKLKRMSFVKSSYAEPENSKPSWLKNRLDKDRAKAGSQSSELHQQSWYQSGGSGGVLACCVELRSRTTSLSGAQRGRGVIDGARGCTDNERLLEGFKRRRAYE</sequence>
<accession>A0A2Z7ABG1</accession>